<dbReference type="PANTHER" id="PTHR13593:SF116">
    <property type="entry name" value="PLC-LIKE PHOSPHODIESTERASE"/>
    <property type="match status" value="1"/>
</dbReference>
<evidence type="ECO:0000259" key="4">
    <source>
        <dbReference type="SMART" id="SM00148"/>
    </source>
</evidence>
<organism evidence="5 6">
    <name type="scientific">Diaporthe eres</name>
    <name type="common">Phomopsis oblonga</name>
    <dbReference type="NCBI Taxonomy" id="83184"/>
    <lineage>
        <taxon>Eukaryota</taxon>
        <taxon>Fungi</taxon>
        <taxon>Dikarya</taxon>
        <taxon>Ascomycota</taxon>
        <taxon>Pezizomycotina</taxon>
        <taxon>Sordariomycetes</taxon>
        <taxon>Sordariomycetidae</taxon>
        <taxon>Diaporthales</taxon>
        <taxon>Diaporthaceae</taxon>
        <taxon>Diaporthe</taxon>
        <taxon>Diaporthe eres species complex</taxon>
    </lineage>
</organism>
<dbReference type="InterPro" id="IPR000909">
    <property type="entry name" value="PLipase_C_PInositol-sp_X_dom"/>
</dbReference>
<sequence>MRATLVVAASWGASIGLASNIEFPPNATEIFGPFVHDNGTLATWMSKHPDETPLELINIPGTHDSATWNYTQATQDALANITAGDGEPTYPPEVFRCQNASIMESLSAGVRFFDLRFALDPTGTKLVFWHSQALMSERATVGDVITAFYHWLDLHPSEMHMIFDILNSTTAAQYIDQTHDVLPTLGAARGKVVLFRRFDLDELPDEYEAALPGLHLSPNLWTDNSRATSLTYNTELNLTAYIEDYYEPDDLGDNSTAADNIAAKVNATVVHLETATSDNPDYDRSLLITFASAEHVTAVPVAVTPQIMALGADSYRCRSPQELRHYLDRRHEEDDDPFWDGPVLRRPTSLRLFFLPYSDDDGNERSPFSQRLPQVGFAELLCEKAGFALESGDGFDGSDEDEWVSPSSSPRQSAMMACSRMTRTELDTIDEEAETEDVENGADFRQSWIWEARYIRSTTQALADQDATTYFCINFPKVLQKRISDAIHSLTALAKNPLFLDTLIIDEVIAFYRDAIKRHRAQLLALLCLTQALASFRSAPTTSMKHNNAIANSRHQNDDDSNSTDLSIKLEELSTQWRTILRDIQDMQAHIHELRSVAESRSSRQQERASMLHQHANYHKHTRQKSSDVFGPPATEILQLQLSTCDFWARCVTMYLERTNNRVKKSTYRMSKTIPLRRRGSLPQLNRRLSNFTIEVAVHIQRNSASVSTLAMSFLSTVFFSPDGLLFALTYWWWIIATLILPLTFVILHLWFETLATNVGLLRGGGGGRRKVERGTRLGGVAEDGEGDGEGEEGEAVD</sequence>
<keyword evidence="3" id="KW-0732">Signal</keyword>
<feature type="signal peptide" evidence="3">
    <location>
        <begin position="1"/>
        <end position="18"/>
    </location>
</feature>
<keyword evidence="6" id="KW-1185">Reference proteome</keyword>
<comment type="caution">
    <text evidence="5">The sequence shown here is derived from an EMBL/GenBank/DDBJ whole genome shotgun (WGS) entry which is preliminary data.</text>
</comment>
<evidence type="ECO:0000256" key="2">
    <source>
        <dbReference type="SAM" id="Phobius"/>
    </source>
</evidence>
<keyword evidence="2" id="KW-1133">Transmembrane helix</keyword>
<dbReference type="EMBL" id="JAKNSF020000025">
    <property type="protein sequence ID" value="KAK7730511.1"/>
    <property type="molecule type" value="Genomic_DNA"/>
</dbReference>
<feature type="chain" id="PRO_5045672774" description="Phosphatidylinositol-specific phospholipase C X domain-containing protein" evidence="3">
    <location>
        <begin position="19"/>
        <end position="798"/>
    </location>
</feature>
<accession>A0ABR1PA67</accession>
<gene>
    <name evidence="5" type="ORF">SLS63_005756</name>
</gene>
<keyword evidence="2" id="KW-0812">Transmembrane</keyword>
<dbReference type="InterPro" id="IPR051057">
    <property type="entry name" value="PI-PLC_domain"/>
</dbReference>
<evidence type="ECO:0000256" key="1">
    <source>
        <dbReference type="SAM" id="MobiDB-lite"/>
    </source>
</evidence>
<dbReference type="SUPFAM" id="SSF51695">
    <property type="entry name" value="PLC-like phosphodiesterases"/>
    <property type="match status" value="1"/>
</dbReference>
<feature type="transmembrane region" description="Helical" evidence="2">
    <location>
        <begin position="731"/>
        <end position="752"/>
    </location>
</feature>
<dbReference type="SMART" id="SM00148">
    <property type="entry name" value="PLCXc"/>
    <property type="match status" value="1"/>
</dbReference>
<dbReference type="PANTHER" id="PTHR13593">
    <property type="match status" value="1"/>
</dbReference>
<protein>
    <recommendedName>
        <fullName evidence="4">Phosphatidylinositol-specific phospholipase C X domain-containing protein</fullName>
    </recommendedName>
</protein>
<proteinExistence type="predicted"/>
<dbReference type="PROSITE" id="PS50007">
    <property type="entry name" value="PIPLC_X_DOMAIN"/>
    <property type="match status" value="1"/>
</dbReference>
<feature type="domain" description="Phosphatidylinositol-specific phospholipase C X" evidence="4">
    <location>
        <begin position="48"/>
        <end position="197"/>
    </location>
</feature>
<keyword evidence="2" id="KW-0472">Membrane</keyword>
<reference evidence="5 6" key="1">
    <citation type="submission" date="2024-02" db="EMBL/GenBank/DDBJ databases">
        <title>De novo assembly and annotation of 12 fungi associated with fruit tree decline syndrome in Ontario, Canada.</title>
        <authorList>
            <person name="Sulman M."/>
            <person name="Ellouze W."/>
            <person name="Ilyukhin E."/>
        </authorList>
    </citation>
    <scope>NUCLEOTIDE SEQUENCE [LARGE SCALE GENOMIC DNA]</scope>
    <source>
        <strain evidence="5 6">M169</strain>
    </source>
</reference>
<name>A0ABR1PA67_DIAER</name>
<feature type="region of interest" description="Disordered" evidence="1">
    <location>
        <begin position="765"/>
        <end position="798"/>
    </location>
</feature>
<feature type="region of interest" description="Disordered" evidence="1">
    <location>
        <begin position="392"/>
        <end position="411"/>
    </location>
</feature>
<evidence type="ECO:0000313" key="6">
    <source>
        <dbReference type="Proteomes" id="UP001430848"/>
    </source>
</evidence>
<evidence type="ECO:0000256" key="3">
    <source>
        <dbReference type="SAM" id="SignalP"/>
    </source>
</evidence>
<dbReference type="Gene3D" id="3.20.20.190">
    <property type="entry name" value="Phosphatidylinositol (PI) phosphodiesterase"/>
    <property type="match status" value="1"/>
</dbReference>
<dbReference type="Proteomes" id="UP001430848">
    <property type="component" value="Unassembled WGS sequence"/>
</dbReference>
<evidence type="ECO:0000313" key="5">
    <source>
        <dbReference type="EMBL" id="KAK7730511.1"/>
    </source>
</evidence>
<feature type="compositionally biased region" description="Acidic residues" evidence="1">
    <location>
        <begin position="783"/>
        <end position="798"/>
    </location>
</feature>
<dbReference type="InterPro" id="IPR017946">
    <property type="entry name" value="PLC-like_Pdiesterase_TIM-brl"/>
</dbReference>